<name>A0A9D1DXF0_9FIRM</name>
<comment type="caution">
    <text evidence="2">The sequence shown here is derived from an EMBL/GenBank/DDBJ whole genome shotgun (WGS) entry which is preliminary data.</text>
</comment>
<dbReference type="Proteomes" id="UP000824241">
    <property type="component" value="Unassembled WGS sequence"/>
</dbReference>
<proteinExistence type="predicted"/>
<reference evidence="2" key="1">
    <citation type="submission" date="2020-10" db="EMBL/GenBank/DDBJ databases">
        <authorList>
            <person name="Gilroy R."/>
        </authorList>
    </citation>
    <scope>NUCLEOTIDE SEQUENCE</scope>
    <source>
        <strain evidence="2">CHK189-12415</strain>
    </source>
</reference>
<protein>
    <recommendedName>
        <fullName evidence="1">RND related alpha-helical hairpin domain-containing protein</fullName>
    </recommendedName>
</protein>
<dbReference type="InterPro" id="IPR058728">
    <property type="entry name" value="HH_RND-rel"/>
</dbReference>
<gene>
    <name evidence="2" type="ORF">IAB37_04105</name>
</gene>
<evidence type="ECO:0000313" key="2">
    <source>
        <dbReference type="EMBL" id="HIR60740.1"/>
    </source>
</evidence>
<accession>A0A9D1DXF0</accession>
<reference evidence="2" key="2">
    <citation type="journal article" date="2021" name="PeerJ">
        <title>Extensive microbial diversity within the chicken gut microbiome revealed by metagenomics and culture.</title>
        <authorList>
            <person name="Gilroy R."/>
            <person name="Ravi A."/>
            <person name="Getino M."/>
            <person name="Pursley I."/>
            <person name="Horton D.L."/>
            <person name="Alikhan N.F."/>
            <person name="Baker D."/>
            <person name="Gharbi K."/>
            <person name="Hall N."/>
            <person name="Watson M."/>
            <person name="Adriaenssens E.M."/>
            <person name="Foster-Nyarko E."/>
            <person name="Jarju S."/>
            <person name="Secka A."/>
            <person name="Antonio M."/>
            <person name="Oren A."/>
            <person name="Chaudhuri R.R."/>
            <person name="La Ragione R."/>
            <person name="Hildebrand F."/>
            <person name="Pallen M.J."/>
        </authorList>
    </citation>
    <scope>NUCLEOTIDE SEQUENCE</scope>
    <source>
        <strain evidence="2">CHK189-12415</strain>
    </source>
</reference>
<dbReference type="Pfam" id="PF26012">
    <property type="entry name" value="HH_RND_rel"/>
    <property type="match status" value="1"/>
</dbReference>
<feature type="domain" description="RND related alpha-helical hairpin" evidence="1">
    <location>
        <begin position="90"/>
        <end position="185"/>
    </location>
</feature>
<organism evidence="2 3">
    <name type="scientific">Candidatus Faecivivens stercoravium</name>
    <dbReference type="NCBI Taxonomy" id="2840803"/>
    <lineage>
        <taxon>Bacteria</taxon>
        <taxon>Bacillati</taxon>
        <taxon>Bacillota</taxon>
        <taxon>Clostridia</taxon>
        <taxon>Eubacteriales</taxon>
        <taxon>Oscillospiraceae</taxon>
        <taxon>Oscillospiraceae incertae sedis</taxon>
        <taxon>Candidatus Faecivivens</taxon>
    </lineage>
</organism>
<evidence type="ECO:0000259" key="1">
    <source>
        <dbReference type="Pfam" id="PF26012"/>
    </source>
</evidence>
<dbReference type="AlphaFoldDB" id="A0A9D1DXF0"/>
<evidence type="ECO:0000313" key="3">
    <source>
        <dbReference type="Proteomes" id="UP000824241"/>
    </source>
</evidence>
<dbReference type="EMBL" id="DVHA01000133">
    <property type="protein sequence ID" value="HIR60740.1"/>
    <property type="molecule type" value="Genomic_DNA"/>
</dbReference>
<sequence length="402" mass="44716">MRTGTVVLAVFLLIYVAFQLTRYTGSSYSYQTVYSTTVEDTLSVTGAFFREEQTISVGQTGVLSCTYAVGEKVPIGSEVARLYRSQDAIDLQREISSLEDVIDSLQRAQDAAKTSEAVLPETLNAQIAADVLELIQYRDQSDFSSVDSLKSELIEAFARRQIIIDAETDYSGEISSLQSELDSLRARDDAVYTSYTSEVAGYFVDHVDGYEDICTPEALAEMTASGLDEMIGGYTSYSADSSRVKVVTDHIWQFAFTVTEDEALSLAEGRTVQIRFPNGSETVSMTVEELRRDVDAGEYLVILEGDLIDSYLLTTRVQACELIVNTYQGLRVPKSSIRYEGSQPGVYVVLVDKMYFRRINVIYETAEFVISEENWTPDEGTALKLYDTVIVEGVGLYNQKNV</sequence>